<dbReference type="PROSITE" id="PS52050">
    <property type="entry name" value="WYL"/>
    <property type="match status" value="1"/>
</dbReference>
<feature type="domain" description="HTH deoR-type" evidence="3">
    <location>
        <begin position="3"/>
        <end position="58"/>
    </location>
</feature>
<dbReference type="Pfam" id="PF13280">
    <property type="entry name" value="WYL"/>
    <property type="match status" value="1"/>
</dbReference>
<dbReference type="InterPro" id="IPR013196">
    <property type="entry name" value="HTH_11"/>
</dbReference>
<dbReference type="InterPro" id="IPR051534">
    <property type="entry name" value="CBASS_pafABC_assoc_protein"/>
</dbReference>
<evidence type="ECO:0000313" key="4">
    <source>
        <dbReference type="EMBL" id="VAW70872.1"/>
    </source>
</evidence>
<accession>A0A3B0Y685</accession>
<protein>
    <submittedName>
        <fullName evidence="4">Transcriptional regulator, DeoR family</fullName>
    </submittedName>
</protein>
<reference evidence="4" key="1">
    <citation type="submission" date="2018-06" db="EMBL/GenBank/DDBJ databases">
        <authorList>
            <person name="Zhirakovskaya E."/>
        </authorList>
    </citation>
    <scope>NUCLEOTIDE SEQUENCE</scope>
</reference>
<proteinExistence type="predicted"/>
<keyword evidence="2" id="KW-0804">Transcription</keyword>
<evidence type="ECO:0000256" key="2">
    <source>
        <dbReference type="ARBA" id="ARBA00023163"/>
    </source>
</evidence>
<dbReference type="InterPro" id="IPR001034">
    <property type="entry name" value="DeoR_HTH"/>
</dbReference>
<dbReference type="PANTHER" id="PTHR34580">
    <property type="match status" value="1"/>
</dbReference>
<name>A0A3B0Y685_9ZZZZ</name>
<dbReference type="AlphaFoldDB" id="A0A3B0Y685"/>
<dbReference type="Pfam" id="PF08279">
    <property type="entry name" value="HTH_11"/>
    <property type="match status" value="1"/>
</dbReference>
<sequence>MRRADRLFQIVQFLRSRRITTAHWLSEVLEVSERTIYRDIQDLMSSSVPIAGEAGVGYVIRRGYDLPPLMFTREELAALTLGARIVTSWADPALVKAAESVLSKVELAVPESLKGVLDQTRLYSPLERLSVEVASFMGDLRSAIDSKKKVTVSYTRADGMLSQRTLWPLGLFFWGNVWTLGSWCESRAAFRNFRLDRISRLKVEEVEYRNQKGRTLADMITWEKDICRNEKI</sequence>
<dbReference type="EMBL" id="UOFL01000003">
    <property type="protein sequence ID" value="VAW70872.1"/>
    <property type="molecule type" value="Genomic_DNA"/>
</dbReference>
<dbReference type="InterPro" id="IPR026881">
    <property type="entry name" value="WYL_dom"/>
</dbReference>
<dbReference type="GO" id="GO:0003700">
    <property type="term" value="F:DNA-binding transcription factor activity"/>
    <property type="evidence" value="ECO:0007669"/>
    <property type="project" value="InterPro"/>
</dbReference>
<dbReference type="SUPFAM" id="SSF46785">
    <property type="entry name" value="Winged helix' DNA-binding domain"/>
    <property type="match status" value="1"/>
</dbReference>
<evidence type="ECO:0000256" key="1">
    <source>
        <dbReference type="ARBA" id="ARBA00023015"/>
    </source>
</evidence>
<dbReference type="Gene3D" id="1.10.10.10">
    <property type="entry name" value="Winged helix-like DNA-binding domain superfamily/Winged helix DNA-binding domain"/>
    <property type="match status" value="1"/>
</dbReference>
<dbReference type="InterPro" id="IPR036388">
    <property type="entry name" value="WH-like_DNA-bd_sf"/>
</dbReference>
<evidence type="ECO:0000259" key="3">
    <source>
        <dbReference type="PROSITE" id="PS51000"/>
    </source>
</evidence>
<organism evidence="4">
    <name type="scientific">hydrothermal vent metagenome</name>
    <dbReference type="NCBI Taxonomy" id="652676"/>
    <lineage>
        <taxon>unclassified sequences</taxon>
        <taxon>metagenomes</taxon>
        <taxon>ecological metagenomes</taxon>
    </lineage>
</organism>
<dbReference type="PANTHER" id="PTHR34580:SF3">
    <property type="entry name" value="PROTEIN PAFB"/>
    <property type="match status" value="1"/>
</dbReference>
<dbReference type="InterPro" id="IPR036390">
    <property type="entry name" value="WH_DNA-bd_sf"/>
</dbReference>
<keyword evidence="1" id="KW-0805">Transcription regulation</keyword>
<dbReference type="PROSITE" id="PS51000">
    <property type="entry name" value="HTH_DEOR_2"/>
    <property type="match status" value="1"/>
</dbReference>
<gene>
    <name evidence="4" type="ORF">MNBD_GAMMA12-329</name>
</gene>